<dbReference type="EMBL" id="BAAATR010000057">
    <property type="protein sequence ID" value="GAA2277216.1"/>
    <property type="molecule type" value="Genomic_DNA"/>
</dbReference>
<proteinExistence type="predicted"/>
<reference evidence="1 2" key="1">
    <citation type="journal article" date="2019" name="Int. J. Syst. Evol. Microbiol.">
        <title>The Global Catalogue of Microorganisms (GCM) 10K type strain sequencing project: providing services to taxonomists for standard genome sequencing and annotation.</title>
        <authorList>
            <consortium name="The Broad Institute Genomics Platform"/>
            <consortium name="The Broad Institute Genome Sequencing Center for Infectious Disease"/>
            <person name="Wu L."/>
            <person name="Ma J."/>
        </authorList>
    </citation>
    <scope>NUCLEOTIDE SEQUENCE [LARGE SCALE GENOMIC DNA]</scope>
    <source>
        <strain evidence="1 2">JCM 7356</strain>
    </source>
</reference>
<sequence length="42" mass="4748">MRWFTGPDVLIRELDGFCLSARARSEEALGALRETLPGDWLV</sequence>
<accession>A0ABN3EY87</accession>
<organism evidence="1 2">
    <name type="scientific">Kitasatospora cystarginea</name>
    <dbReference type="NCBI Taxonomy" id="58350"/>
    <lineage>
        <taxon>Bacteria</taxon>
        <taxon>Bacillati</taxon>
        <taxon>Actinomycetota</taxon>
        <taxon>Actinomycetes</taxon>
        <taxon>Kitasatosporales</taxon>
        <taxon>Streptomycetaceae</taxon>
        <taxon>Kitasatospora</taxon>
    </lineage>
</organism>
<dbReference type="Proteomes" id="UP001500305">
    <property type="component" value="Unassembled WGS sequence"/>
</dbReference>
<protein>
    <submittedName>
        <fullName evidence="1">Uncharacterized protein</fullName>
    </submittedName>
</protein>
<gene>
    <name evidence="1" type="ORF">GCM10010430_73850</name>
</gene>
<comment type="caution">
    <text evidence="1">The sequence shown here is derived from an EMBL/GenBank/DDBJ whole genome shotgun (WGS) entry which is preliminary data.</text>
</comment>
<keyword evidence="2" id="KW-1185">Reference proteome</keyword>
<evidence type="ECO:0000313" key="2">
    <source>
        <dbReference type="Proteomes" id="UP001500305"/>
    </source>
</evidence>
<evidence type="ECO:0000313" key="1">
    <source>
        <dbReference type="EMBL" id="GAA2277216.1"/>
    </source>
</evidence>
<name>A0ABN3EY87_9ACTN</name>